<dbReference type="AlphaFoldDB" id="A0A369JEN0"/>
<name>A0A369JEN0_HYPMA</name>
<keyword evidence="2" id="KW-1185">Reference proteome</keyword>
<evidence type="ECO:0000313" key="1">
    <source>
        <dbReference type="EMBL" id="RDB17316.1"/>
    </source>
</evidence>
<dbReference type="EMBL" id="LUEZ02000113">
    <property type="protein sequence ID" value="RDB17316.1"/>
    <property type="molecule type" value="Genomic_DNA"/>
</dbReference>
<organism evidence="1 2">
    <name type="scientific">Hypsizygus marmoreus</name>
    <name type="common">White beech mushroom</name>
    <name type="synonym">Agaricus marmoreus</name>
    <dbReference type="NCBI Taxonomy" id="39966"/>
    <lineage>
        <taxon>Eukaryota</taxon>
        <taxon>Fungi</taxon>
        <taxon>Dikarya</taxon>
        <taxon>Basidiomycota</taxon>
        <taxon>Agaricomycotina</taxon>
        <taxon>Agaricomycetes</taxon>
        <taxon>Agaricomycetidae</taxon>
        <taxon>Agaricales</taxon>
        <taxon>Tricholomatineae</taxon>
        <taxon>Lyophyllaceae</taxon>
        <taxon>Hypsizygus</taxon>
    </lineage>
</organism>
<dbReference type="OrthoDB" id="3262464at2759"/>
<gene>
    <name evidence="1" type="ORF">Hypma_001666</name>
</gene>
<evidence type="ECO:0008006" key="3">
    <source>
        <dbReference type="Google" id="ProtNLM"/>
    </source>
</evidence>
<dbReference type="SUPFAM" id="SSF53098">
    <property type="entry name" value="Ribonuclease H-like"/>
    <property type="match status" value="1"/>
</dbReference>
<evidence type="ECO:0000313" key="2">
    <source>
        <dbReference type="Proteomes" id="UP000076154"/>
    </source>
</evidence>
<sequence>MQASSVPCERLFSGSKQMATERRARLGAKVFEELQIMKFRWRNNITDLSVLNSSQIEEVNLTEFTEMLHQDEQDVVWDQDGFEIVAD</sequence>
<proteinExistence type="predicted"/>
<accession>A0A369JEN0</accession>
<protein>
    <recommendedName>
        <fullName evidence="3">HAT C-terminal dimerisation domain-containing protein</fullName>
    </recommendedName>
</protein>
<dbReference type="InterPro" id="IPR012337">
    <property type="entry name" value="RNaseH-like_sf"/>
</dbReference>
<reference evidence="1" key="1">
    <citation type="submission" date="2018-04" db="EMBL/GenBank/DDBJ databases">
        <title>Whole genome sequencing of Hypsizygus marmoreus.</title>
        <authorList>
            <person name="Choi I.-G."/>
            <person name="Min B."/>
            <person name="Kim J.-G."/>
            <person name="Kim S."/>
            <person name="Oh Y.-L."/>
            <person name="Kong W.-S."/>
            <person name="Park H."/>
            <person name="Jeong J."/>
            <person name="Song E.-S."/>
        </authorList>
    </citation>
    <scope>NUCLEOTIDE SEQUENCE [LARGE SCALE GENOMIC DNA]</scope>
    <source>
        <strain evidence="1">51987-8</strain>
    </source>
</reference>
<dbReference type="Proteomes" id="UP000076154">
    <property type="component" value="Unassembled WGS sequence"/>
</dbReference>
<comment type="caution">
    <text evidence="1">The sequence shown here is derived from an EMBL/GenBank/DDBJ whole genome shotgun (WGS) entry which is preliminary data.</text>
</comment>
<dbReference type="InParanoid" id="A0A369JEN0"/>